<dbReference type="EMBL" id="CP000248">
    <property type="protein sequence ID" value="ABD25007.1"/>
    <property type="molecule type" value="Genomic_DNA"/>
</dbReference>
<dbReference type="eggNOG" id="COG3752">
    <property type="taxonomic scope" value="Bacteria"/>
</dbReference>
<evidence type="ECO:0000256" key="1">
    <source>
        <dbReference type="SAM" id="Phobius"/>
    </source>
</evidence>
<dbReference type="STRING" id="279238.Saro_0560"/>
<dbReference type="Gene3D" id="1.20.120.1630">
    <property type="match status" value="1"/>
</dbReference>
<feature type="transmembrane region" description="Helical" evidence="1">
    <location>
        <begin position="106"/>
        <end position="127"/>
    </location>
</feature>
<feature type="transmembrane region" description="Helical" evidence="1">
    <location>
        <begin position="31"/>
        <end position="51"/>
    </location>
</feature>
<feature type="transmembrane region" description="Helical" evidence="1">
    <location>
        <begin position="57"/>
        <end position="75"/>
    </location>
</feature>
<evidence type="ECO:0000313" key="3">
    <source>
        <dbReference type="Proteomes" id="UP000009134"/>
    </source>
</evidence>
<keyword evidence="1" id="KW-0472">Membrane</keyword>
<accession>Q2GAW6</accession>
<sequence length="265" mass="28721">MAEALLVNLVVLVLGMLALWRVAVRIDDVSFIDAVWGGGMGVLALVSWLHVPGGPGVRAHLIAAMAAIWAARLAWHLYTRWRANGEDPRYARILGKARARGQYGSAALKVVFAPQAVLLFLTCLPAQLGVLASTAPAPLGPLAVAGAAVWLVGILFEAVGDEQLKRFLADPASKGKVLDTGLWRFTRHPNYFGDACVWWGIWLAAADAGLWVALASLVGPVFLTFTLTRWSGKPLLERGMAERRPGYAEYVRRTSGFVPWWPKSG</sequence>
<organism evidence="2 3">
    <name type="scientific">Novosphingobium aromaticivorans (strain ATCC 700278 / DSM 12444 / CCUG 56034 / CIP 105152 / NBRC 16084 / F199)</name>
    <dbReference type="NCBI Taxonomy" id="279238"/>
    <lineage>
        <taxon>Bacteria</taxon>
        <taxon>Pseudomonadati</taxon>
        <taxon>Pseudomonadota</taxon>
        <taxon>Alphaproteobacteria</taxon>
        <taxon>Sphingomonadales</taxon>
        <taxon>Sphingomonadaceae</taxon>
        <taxon>Novosphingobium</taxon>
    </lineage>
</organism>
<gene>
    <name evidence="2" type="ordered locus">Saro_0560</name>
</gene>
<reference evidence="3" key="1">
    <citation type="submission" date="2006-01" db="EMBL/GenBank/DDBJ databases">
        <title>Complete sequence of Novosphingobium aromaticivorans DSM 12444.</title>
        <authorList>
            <consortium name="US DOE Joint Genome Institute"/>
            <person name="Copeland A."/>
            <person name="Lucas S."/>
            <person name="Lapidus A."/>
            <person name="Barry K."/>
            <person name="Detter J.C."/>
            <person name="Glavina T."/>
            <person name="Hammon N."/>
            <person name="Israni S."/>
            <person name="Pitluck S."/>
            <person name="Chain P."/>
            <person name="Malfatti S."/>
            <person name="Shin M."/>
            <person name="Vergez L."/>
            <person name="Schmutz J."/>
            <person name="Larimer F."/>
            <person name="Land M."/>
            <person name="Kyrpides N."/>
            <person name="Ivanova N."/>
            <person name="Fredrickson J."/>
            <person name="Balkwill D."/>
            <person name="Romine M.F."/>
            <person name="Richardson P."/>
        </authorList>
    </citation>
    <scope>NUCLEOTIDE SEQUENCE [LARGE SCALE GENOMIC DNA]</scope>
    <source>
        <strain evidence="3">ATCC 700278 / DSM 12444 / CCUG 56034 / CIP 105152 / NBRC 16084 / F199</strain>
    </source>
</reference>
<feature type="transmembrane region" description="Helical" evidence="1">
    <location>
        <begin position="139"/>
        <end position="159"/>
    </location>
</feature>
<dbReference type="PANTHER" id="PTHR32251:SF17">
    <property type="entry name" value="STEROID 5-ALPHA REDUCTASE C-TERMINAL DOMAIN-CONTAINING PROTEIN"/>
    <property type="match status" value="1"/>
</dbReference>
<protein>
    <submittedName>
        <fullName evidence="2">Uncharacterized protein</fullName>
    </submittedName>
</protein>
<evidence type="ECO:0000313" key="2">
    <source>
        <dbReference type="EMBL" id="ABD25007.1"/>
    </source>
</evidence>
<dbReference type="RefSeq" id="WP_011444221.1">
    <property type="nucleotide sequence ID" value="NC_007794.1"/>
</dbReference>
<dbReference type="InterPro" id="IPR010721">
    <property type="entry name" value="UstE-like"/>
</dbReference>
<dbReference type="PROSITE" id="PS50244">
    <property type="entry name" value="S5A_REDUCTASE"/>
    <property type="match status" value="1"/>
</dbReference>
<dbReference type="AlphaFoldDB" id="Q2GAW6"/>
<feature type="transmembrane region" description="Helical" evidence="1">
    <location>
        <begin position="6"/>
        <end position="24"/>
    </location>
</feature>
<dbReference type="KEGG" id="nar:Saro_0560"/>
<proteinExistence type="predicted"/>
<feature type="transmembrane region" description="Helical" evidence="1">
    <location>
        <begin position="197"/>
        <end position="223"/>
    </location>
</feature>
<dbReference type="HOGENOM" id="CLU_043418_3_1_5"/>
<name>Q2GAW6_NOVAD</name>
<dbReference type="PANTHER" id="PTHR32251">
    <property type="entry name" value="3-OXO-5-ALPHA-STEROID 4-DEHYDROGENASE"/>
    <property type="match status" value="1"/>
</dbReference>
<dbReference type="GO" id="GO:0016020">
    <property type="term" value="C:membrane"/>
    <property type="evidence" value="ECO:0007669"/>
    <property type="project" value="TreeGrafter"/>
</dbReference>
<keyword evidence="3" id="KW-1185">Reference proteome</keyword>
<keyword evidence="1" id="KW-0812">Transmembrane</keyword>
<dbReference type="Pfam" id="PF06966">
    <property type="entry name" value="DUF1295"/>
    <property type="match status" value="1"/>
</dbReference>
<dbReference type="Proteomes" id="UP000009134">
    <property type="component" value="Chromosome"/>
</dbReference>
<keyword evidence="1" id="KW-1133">Transmembrane helix</keyword>